<dbReference type="RefSeq" id="WP_144348460.1">
    <property type="nucleotide sequence ID" value="NZ_VMKP01000005.1"/>
</dbReference>
<feature type="region of interest" description="Disordered" evidence="1">
    <location>
        <begin position="89"/>
        <end position="112"/>
    </location>
</feature>
<protein>
    <submittedName>
        <fullName evidence="2">Uncharacterized protein</fullName>
    </submittedName>
</protein>
<reference evidence="2 3" key="1">
    <citation type="submission" date="2019-07" db="EMBL/GenBank/DDBJ databases">
        <title>Reclasification of Spiribacter aquaticus.</title>
        <authorList>
            <person name="Leon M.J."/>
            <person name="Sanchez-Porro C."/>
            <person name="Ventosa A."/>
        </authorList>
    </citation>
    <scope>NUCLEOTIDE SEQUENCE [LARGE SCALE GENOMIC DNA]</scope>
    <source>
        <strain evidence="2 3">SP30</strain>
    </source>
</reference>
<name>A0A557RE34_9GAMM</name>
<accession>A0A557RE34</accession>
<sequence length="112" mass="12442">MSSDNLPFNGPDRAAYANYNIRFHPMPPGPDTRTVIAWVRDNGVDAGLFNTFDGGGSNGLILECRHVEDLLAFQQQFLDEHDRRGWAEDARGGHHPFRIEAGGITFTGEGER</sequence>
<dbReference type="Proteomes" id="UP000316688">
    <property type="component" value="Unassembled WGS sequence"/>
</dbReference>
<evidence type="ECO:0000313" key="2">
    <source>
        <dbReference type="EMBL" id="TVO63445.1"/>
    </source>
</evidence>
<comment type="caution">
    <text evidence="2">The sequence shown here is derived from an EMBL/GenBank/DDBJ whole genome shotgun (WGS) entry which is preliminary data.</text>
</comment>
<proteinExistence type="predicted"/>
<gene>
    <name evidence="2" type="ORF">FPL11_09890</name>
</gene>
<evidence type="ECO:0000313" key="3">
    <source>
        <dbReference type="Proteomes" id="UP000316688"/>
    </source>
</evidence>
<keyword evidence="3" id="KW-1185">Reference proteome</keyword>
<evidence type="ECO:0000256" key="1">
    <source>
        <dbReference type="SAM" id="MobiDB-lite"/>
    </source>
</evidence>
<dbReference type="EMBL" id="VMKP01000005">
    <property type="protein sequence ID" value="TVO63445.1"/>
    <property type="molecule type" value="Genomic_DNA"/>
</dbReference>
<organism evidence="2 3">
    <name type="scientific">Spiribacter aquaticus</name>
    <dbReference type="NCBI Taxonomy" id="1935996"/>
    <lineage>
        <taxon>Bacteria</taxon>
        <taxon>Pseudomonadati</taxon>
        <taxon>Pseudomonadota</taxon>
        <taxon>Gammaproteobacteria</taxon>
        <taxon>Chromatiales</taxon>
        <taxon>Ectothiorhodospiraceae</taxon>
        <taxon>Spiribacter</taxon>
    </lineage>
</organism>
<dbReference type="AlphaFoldDB" id="A0A557RE34"/>